<dbReference type="Proteomes" id="UP001190700">
    <property type="component" value="Unassembled WGS sequence"/>
</dbReference>
<feature type="transmembrane region" description="Helical" evidence="5">
    <location>
        <begin position="38"/>
        <end position="62"/>
    </location>
</feature>
<dbReference type="PANTHER" id="PTHR10037">
    <property type="entry name" value="VOLTAGE-GATED CATION CHANNEL CALCIUM AND SODIUM"/>
    <property type="match status" value="1"/>
</dbReference>
<dbReference type="PANTHER" id="PTHR10037:SF62">
    <property type="entry name" value="SODIUM CHANNEL PROTEIN 60E"/>
    <property type="match status" value="1"/>
</dbReference>
<reference evidence="7 8" key="1">
    <citation type="journal article" date="2015" name="Genome Biol. Evol.">
        <title>Comparative Genomics of a Bacterivorous Green Alga Reveals Evolutionary Causalities and Consequences of Phago-Mixotrophic Mode of Nutrition.</title>
        <authorList>
            <person name="Burns J.A."/>
            <person name="Paasch A."/>
            <person name="Narechania A."/>
            <person name="Kim E."/>
        </authorList>
    </citation>
    <scope>NUCLEOTIDE SEQUENCE [LARGE SCALE GENOMIC DNA]</scope>
    <source>
        <strain evidence="7 8">PLY_AMNH</strain>
    </source>
</reference>
<dbReference type="AlphaFoldDB" id="A0AAE0L5W5"/>
<dbReference type="InterPro" id="IPR005821">
    <property type="entry name" value="Ion_trans_dom"/>
</dbReference>
<dbReference type="InterPro" id="IPR043203">
    <property type="entry name" value="VGCC_Ca_Na"/>
</dbReference>
<protein>
    <recommendedName>
        <fullName evidence="6">Ion transport domain-containing protein</fullName>
    </recommendedName>
</protein>
<name>A0AAE0L5W5_9CHLO</name>
<feature type="transmembrane region" description="Helical" evidence="5">
    <location>
        <begin position="124"/>
        <end position="141"/>
    </location>
</feature>
<keyword evidence="3 5" id="KW-1133">Transmembrane helix</keyword>
<sequence length="147" mass="16851">MLTLSVVTTLDDWEVVMYAAMDGAGVDKQPVMNNSSWAAVYFILFVICSGLVWFNIFVGVVVNTYSQMQTKSEGKTFVTDQQRKFEVSLKIKTYLGQNTWMSKPPRNYLGFLCWKLSMYSTFEYFMYAMVCFSTISLATIHDGQSNR</sequence>
<comment type="subcellular location">
    <subcellularLocation>
        <location evidence="1">Membrane</location>
        <topology evidence="1">Multi-pass membrane protein</topology>
    </subcellularLocation>
</comment>
<dbReference type="GO" id="GO:0005248">
    <property type="term" value="F:voltage-gated sodium channel activity"/>
    <property type="evidence" value="ECO:0007669"/>
    <property type="project" value="TreeGrafter"/>
</dbReference>
<keyword evidence="4 5" id="KW-0472">Membrane</keyword>
<gene>
    <name evidence="7" type="ORF">CYMTET_18461</name>
</gene>
<evidence type="ECO:0000313" key="8">
    <source>
        <dbReference type="Proteomes" id="UP001190700"/>
    </source>
</evidence>
<evidence type="ECO:0000256" key="5">
    <source>
        <dbReference type="SAM" id="Phobius"/>
    </source>
</evidence>
<proteinExistence type="predicted"/>
<dbReference type="Pfam" id="PF00520">
    <property type="entry name" value="Ion_trans"/>
    <property type="match status" value="1"/>
</dbReference>
<dbReference type="EMBL" id="LGRX02008564">
    <property type="protein sequence ID" value="KAK3273288.1"/>
    <property type="molecule type" value="Genomic_DNA"/>
</dbReference>
<dbReference type="SUPFAM" id="SSF81324">
    <property type="entry name" value="Voltage-gated potassium channels"/>
    <property type="match status" value="1"/>
</dbReference>
<evidence type="ECO:0000256" key="2">
    <source>
        <dbReference type="ARBA" id="ARBA00022692"/>
    </source>
</evidence>
<evidence type="ECO:0000259" key="6">
    <source>
        <dbReference type="Pfam" id="PF00520"/>
    </source>
</evidence>
<evidence type="ECO:0000256" key="3">
    <source>
        <dbReference type="ARBA" id="ARBA00022989"/>
    </source>
</evidence>
<dbReference type="Gene3D" id="1.10.287.70">
    <property type="match status" value="1"/>
</dbReference>
<accession>A0AAE0L5W5</accession>
<feature type="domain" description="Ion transport" evidence="6">
    <location>
        <begin position="1"/>
        <end position="72"/>
    </location>
</feature>
<comment type="caution">
    <text evidence="7">The sequence shown here is derived from an EMBL/GenBank/DDBJ whole genome shotgun (WGS) entry which is preliminary data.</text>
</comment>
<organism evidence="7 8">
    <name type="scientific">Cymbomonas tetramitiformis</name>
    <dbReference type="NCBI Taxonomy" id="36881"/>
    <lineage>
        <taxon>Eukaryota</taxon>
        <taxon>Viridiplantae</taxon>
        <taxon>Chlorophyta</taxon>
        <taxon>Pyramimonadophyceae</taxon>
        <taxon>Pyramimonadales</taxon>
        <taxon>Pyramimonadaceae</taxon>
        <taxon>Cymbomonas</taxon>
    </lineage>
</organism>
<dbReference type="GO" id="GO:0001518">
    <property type="term" value="C:voltage-gated sodium channel complex"/>
    <property type="evidence" value="ECO:0007669"/>
    <property type="project" value="TreeGrafter"/>
</dbReference>
<evidence type="ECO:0000313" key="7">
    <source>
        <dbReference type="EMBL" id="KAK3273288.1"/>
    </source>
</evidence>
<keyword evidence="2 5" id="KW-0812">Transmembrane</keyword>
<keyword evidence="8" id="KW-1185">Reference proteome</keyword>
<evidence type="ECO:0000256" key="1">
    <source>
        <dbReference type="ARBA" id="ARBA00004141"/>
    </source>
</evidence>
<evidence type="ECO:0000256" key="4">
    <source>
        <dbReference type="ARBA" id="ARBA00023136"/>
    </source>
</evidence>